<proteinExistence type="predicted"/>
<feature type="region of interest" description="Disordered" evidence="1">
    <location>
        <begin position="33"/>
        <end position="54"/>
    </location>
</feature>
<evidence type="ECO:0000256" key="1">
    <source>
        <dbReference type="SAM" id="MobiDB-lite"/>
    </source>
</evidence>
<sequence>MNPRPSLPLISISPVRSHAMQGRIEAQERVWRTTGNSRVPPLTGAPVEDSGGLGRDGRSERGWYWLCRLWSLGPAERVLAVV</sequence>
<protein>
    <submittedName>
        <fullName evidence="2">Uncharacterized protein</fullName>
    </submittedName>
</protein>
<keyword evidence="3" id="KW-1185">Reference proteome</keyword>
<name>A0ABD3HJW7_9MARC</name>
<organism evidence="2 3">
    <name type="scientific">Riccia sorocarpa</name>
    <dbReference type="NCBI Taxonomy" id="122646"/>
    <lineage>
        <taxon>Eukaryota</taxon>
        <taxon>Viridiplantae</taxon>
        <taxon>Streptophyta</taxon>
        <taxon>Embryophyta</taxon>
        <taxon>Marchantiophyta</taxon>
        <taxon>Marchantiopsida</taxon>
        <taxon>Marchantiidae</taxon>
        <taxon>Marchantiales</taxon>
        <taxon>Ricciaceae</taxon>
        <taxon>Riccia</taxon>
    </lineage>
</organism>
<dbReference type="AlphaFoldDB" id="A0ABD3HJW7"/>
<accession>A0ABD3HJW7</accession>
<dbReference type="EMBL" id="JBJQOH010000003">
    <property type="protein sequence ID" value="KAL3691923.1"/>
    <property type="molecule type" value="Genomic_DNA"/>
</dbReference>
<dbReference type="Proteomes" id="UP001633002">
    <property type="component" value="Unassembled WGS sequence"/>
</dbReference>
<evidence type="ECO:0000313" key="3">
    <source>
        <dbReference type="Proteomes" id="UP001633002"/>
    </source>
</evidence>
<evidence type="ECO:0000313" key="2">
    <source>
        <dbReference type="EMBL" id="KAL3691923.1"/>
    </source>
</evidence>
<reference evidence="2 3" key="1">
    <citation type="submission" date="2024-09" db="EMBL/GenBank/DDBJ databases">
        <title>Chromosome-scale assembly of Riccia sorocarpa.</title>
        <authorList>
            <person name="Paukszto L."/>
        </authorList>
    </citation>
    <scope>NUCLEOTIDE SEQUENCE [LARGE SCALE GENOMIC DNA]</scope>
    <source>
        <strain evidence="2">LP-2024</strain>
        <tissue evidence="2">Aerial parts of the thallus</tissue>
    </source>
</reference>
<gene>
    <name evidence="2" type="ORF">R1sor_005574</name>
</gene>
<comment type="caution">
    <text evidence="2">The sequence shown here is derived from an EMBL/GenBank/DDBJ whole genome shotgun (WGS) entry which is preliminary data.</text>
</comment>